<keyword evidence="2" id="KW-1185">Reference proteome</keyword>
<name>A0A4D6H8T5_9EURY</name>
<dbReference type="EMBL" id="CP031310">
    <property type="protein sequence ID" value="QCC50259.1"/>
    <property type="molecule type" value="Genomic_DNA"/>
</dbReference>
<dbReference type="Pfam" id="PF24366">
    <property type="entry name" value="DUF7522"/>
    <property type="match status" value="1"/>
</dbReference>
<protein>
    <submittedName>
        <fullName evidence="1">Uncharacterized protein</fullName>
    </submittedName>
</protein>
<accession>A0A4D6H8T5</accession>
<proteinExistence type="predicted"/>
<gene>
    <name evidence="1" type="ORF">DV733_02980</name>
</gene>
<evidence type="ECO:0000313" key="1">
    <source>
        <dbReference type="EMBL" id="QCC50259.1"/>
    </source>
</evidence>
<dbReference type="RefSeq" id="WP_049993704.1">
    <property type="nucleotide sequence ID" value="NZ_CP031310.1"/>
</dbReference>
<dbReference type="KEGG" id="hsn:DV733_02980"/>
<reference evidence="1 2" key="1">
    <citation type="journal article" date="2019" name="Nat. Commun.">
        <title>A new type of DNA phosphorothioation-based antiviral system in archaea.</title>
        <authorList>
            <person name="Xiong L."/>
            <person name="Liu S."/>
            <person name="Chen S."/>
            <person name="Xiao Y."/>
            <person name="Zhu B."/>
            <person name="Gao Y."/>
            <person name="Zhang Y."/>
            <person name="Chen B."/>
            <person name="Luo J."/>
            <person name="Deng Z."/>
            <person name="Chen X."/>
            <person name="Wang L."/>
            <person name="Chen S."/>
        </authorList>
    </citation>
    <scope>NUCLEOTIDE SEQUENCE [LARGE SCALE GENOMIC DNA]</scope>
    <source>
        <strain evidence="1 2">CBA1105</strain>
    </source>
</reference>
<dbReference type="STRING" id="1457250.GCA_000755225_02892"/>
<evidence type="ECO:0000313" key="2">
    <source>
        <dbReference type="Proteomes" id="UP000296706"/>
    </source>
</evidence>
<dbReference type="OrthoDB" id="256252at2157"/>
<dbReference type="Proteomes" id="UP000296706">
    <property type="component" value="Chromosome"/>
</dbReference>
<dbReference type="InterPro" id="IPR055944">
    <property type="entry name" value="DUF7522"/>
</dbReference>
<sequence length="134" mass="14655">MSTAPARRSDSVVSAARTTLGDSLRSVITFTPSDHEVVYLRRDLADDPVGRRTRSEFVDVERFGFASQGRFNRLSAEHGTEPEIGEYVATIRVCSNGFVARVIVGDHGVLVTTDELDIGSFEELAVTLRKLLAA</sequence>
<dbReference type="AlphaFoldDB" id="A0A4D6H8T5"/>
<dbReference type="GeneID" id="39846795"/>
<organism evidence="1 2">
    <name type="scientific">Halapricum salinum</name>
    <dbReference type="NCBI Taxonomy" id="1457250"/>
    <lineage>
        <taxon>Archaea</taxon>
        <taxon>Methanobacteriati</taxon>
        <taxon>Methanobacteriota</taxon>
        <taxon>Stenosarchaea group</taxon>
        <taxon>Halobacteria</taxon>
        <taxon>Halobacteriales</taxon>
        <taxon>Haloarculaceae</taxon>
        <taxon>Halapricum</taxon>
    </lineage>
</organism>